<reference evidence="1 2" key="1">
    <citation type="submission" date="2015-02" db="EMBL/GenBank/DDBJ databases">
        <title>Draft genome sequence of Kitasatospora griseola MF730-N6, a bafilomycin, terpentecin and satosporin producer.</title>
        <authorList>
            <person name="Arens J.C."/>
            <person name="Haltli B."/>
            <person name="Kerr R.G."/>
        </authorList>
    </citation>
    <scope>NUCLEOTIDE SEQUENCE [LARGE SCALE GENOMIC DNA]</scope>
    <source>
        <strain evidence="1 2">MF730-N6</strain>
    </source>
</reference>
<evidence type="ECO:0000313" key="2">
    <source>
        <dbReference type="Proteomes" id="UP000032066"/>
    </source>
</evidence>
<dbReference type="AlphaFoldDB" id="A0A0D0PRI0"/>
<evidence type="ECO:0000313" key="1">
    <source>
        <dbReference type="EMBL" id="KIQ65144.1"/>
    </source>
</evidence>
<keyword evidence="2" id="KW-1185">Reference proteome</keyword>
<dbReference type="EMBL" id="JXZB01000002">
    <property type="protein sequence ID" value="KIQ65144.1"/>
    <property type="molecule type" value="Genomic_DNA"/>
</dbReference>
<dbReference type="PATRIC" id="fig|2064.6.peg.3042"/>
<dbReference type="OrthoDB" id="1256785at2"/>
<proteinExistence type="predicted"/>
<dbReference type="InterPro" id="IPR032710">
    <property type="entry name" value="NTF2-like_dom_sf"/>
</dbReference>
<dbReference type="SUPFAM" id="SSF54427">
    <property type="entry name" value="NTF2-like"/>
    <property type="match status" value="1"/>
</dbReference>
<evidence type="ECO:0008006" key="3">
    <source>
        <dbReference type="Google" id="ProtNLM"/>
    </source>
</evidence>
<dbReference type="Proteomes" id="UP000032066">
    <property type="component" value="Unassembled WGS sequence"/>
</dbReference>
<organism evidence="1 2">
    <name type="scientific">Kitasatospora griseola</name>
    <name type="common">Streptomyces griseolosporeus</name>
    <dbReference type="NCBI Taxonomy" id="2064"/>
    <lineage>
        <taxon>Bacteria</taxon>
        <taxon>Bacillati</taxon>
        <taxon>Actinomycetota</taxon>
        <taxon>Actinomycetes</taxon>
        <taxon>Kitasatosporales</taxon>
        <taxon>Streptomycetaceae</taxon>
        <taxon>Kitasatospora</taxon>
    </lineage>
</organism>
<accession>A0A0D0PRI0</accession>
<dbReference type="STRING" id="2064.TR51_14140"/>
<protein>
    <recommendedName>
        <fullName evidence="3">SnoaL-like domain-containing protein</fullName>
    </recommendedName>
</protein>
<comment type="caution">
    <text evidence="1">The sequence shown here is derived from an EMBL/GenBank/DDBJ whole genome shotgun (WGS) entry which is preliminary data.</text>
</comment>
<gene>
    <name evidence="1" type="ORF">TR51_14140</name>
</gene>
<sequence>MPRTDIRAALDDIVFSTDLDLDKAAERHITPDFVQRIDGRTVERDAFLVNMANLREAVVSGVIDMHQELFDGDNYADHHTAAIAMKDGSTLHMEVYLFAEFAADGRFRRINETTLILEGPADAS</sequence>
<dbReference type="RefSeq" id="WP_043911191.1">
    <property type="nucleotide sequence ID" value="NZ_JXZB01000002.1"/>
</dbReference>
<name>A0A0D0PRI0_KITGR</name>